<reference evidence="2" key="1">
    <citation type="journal article" date="2019" name="Int. J. Syst. Evol. Microbiol.">
        <title>The Global Catalogue of Microorganisms (GCM) 10K type strain sequencing project: providing services to taxonomists for standard genome sequencing and annotation.</title>
        <authorList>
            <consortium name="The Broad Institute Genomics Platform"/>
            <consortium name="The Broad Institute Genome Sequencing Center for Infectious Disease"/>
            <person name="Wu L."/>
            <person name="Ma J."/>
        </authorList>
    </citation>
    <scope>NUCLEOTIDE SEQUENCE [LARGE SCALE GENOMIC DNA]</scope>
    <source>
        <strain evidence="2">CCUG 61889</strain>
    </source>
</reference>
<organism evidence="1 2">
    <name type="scientific">Bacillus songklensis</name>
    <dbReference type="NCBI Taxonomy" id="1069116"/>
    <lineage>
        <taxon>Bacteria</taxon>
        <taxon>Bacillati</taxon>
        <taxon>Bacillota</taxon>
        <taxon>Bacilli</taxon>
        <taxon>Bacillales</taxon>
        <taxon>Bacillaceae</taxon>
        <taxon>Bacillus</taxon>
    </lineage>
</organism>
<gene>
    <name evidence="1" type="ORF">ACFOU2_15495</name>
</gene>
<sequence>MAVDLIQALYDSRTSLPSDEEFYKQAIEDIEFFSISSQIYHLLKQQEKLEQTPIFFQEFLKQKYNEALYQNLFIKNQMELIFKEFENAGIPIIPLKGITFAEKYFGHLGARGTSDIDLLIKIPDLEKAIDCVKSLGYTTEEEYIPSHFHCSFSKHIPGSPVPLTVEIHWTLLKEKTSNLRIEEFWIEAKPLKPYNYVMELSDYHTFYMICLHGWKHNMNSLKYFIDIIQMICSLHETLDYSRLFKDAASHKTFKRVIRTLSIVYYQFPQLEEKKGLSLKKRTNLWWEYEAIRNTNVKSITQYINFAYFQFLDFDSVKHTTITIGRWLLPSKVELAFELELKNHHSSLFRGYLQLFKKRCNSFLKTMLFR</sequence>
<dbReference type="EMBL" id="JBHRZT010000067">
    <property type="protein sequence ID" value="MFC3884794.1"/>
    <property type="molecule type" value="Genomic_DNA"/>
</dbReference>
<comment type="caution">
    <text evidence="1">The sequence shown here is derived from an EMBL/GenBank/DDBJ whole genome shotgun (WGS) entry which is preliminary data.</text>
</comment>
<dbReference type="Pfam" id="PF14907">
    <property type="entry name" value="NTP_transf_5"/>
    <property type="match status" value="1"/>
</dbReference>
<dbReference type="Proteomes" id="UP001595752">
    <property type="component" value="Unassembled WGS sequence"/>
</dbReference>
<accession>A0ABV8B628</accession>
<dbReference type="InterPro" id="IPR039498">
    <property type="entry name" value="NTP_transf_5"/>
</dbReference>
<evidence type="ECO:0000313" key="2">
    <source>
        <dbReference type="Proteomes" id="UP001595752"/>
    </source>
</evidence>
<protein>
    <submittedName>
        <fullName evidence="1">Nucleotidyltransferase family protein</fullName>
    </submittedName>
</protein>
<dbReference type="RefSeq" id="WP_377916612.1">
    <property type="nucleotide sequence ID" value="NZ_JBHRZT010000067.1"/>
</dbReference>
<keyword evidence="2" id="KW-1185">Reference proteome</keyword>
<evidence type="ECO:0000313" key="1">
    <source>
        <dbReference type="EMBL" id="MFC3884794.1"/>
    </source>
</evidence>
<name>A0ABV8B628_9BACI</name>
<proteinExistence type="predicted"/>